<dbReference type="Proteomes" id="UP000077469">
    <property type="component" value="Chromosome"/>
</dbReference>
<evidence type="ECO:0000313" key="4">
    <source>
        <dbReference type="Proteomes" id="UP000077469"/>
    </source>
</evidence>
<name>A0A0X1KSW6_9THEM</name>
<dbReference type="PROSITE" id="PS50005">
    <property type="entry name" value="TPR"/>
    <property type="match status" value="1"/>
</dbReference>
<dbReference type="CDD" id="cd02440">
    <property type="entry name" value="AdoMet_MTases"/>
    <property type="match status" value="1"/>
</dbReference>
<dbReference type="Gene3D" id="1.25.40.10">
    <property type="entry name" value="Tetratricopeptide repeat domain"/>
    <property type="match status" value="1"/>
</dbReference>
<dbReference type="SMART" id="SM00028">
    <property type="entry name" value="TPR"/>
    <property type="match status" value="2"/>
</dbReference>
<dbReference type="SUPFAM" id="SSF110849">
    <property type="entry name" value="ParB/Sulfiredoxin"/>
    <property type="match status" value="1"/>
</dbReference>
<accession>A0A0X1KSW6</accession>
<evidence type="ECO:0000313" key="3">
    <source>
        <dbReference type="EMBL" id="AJC74374.1"/>
    </source>
</evidence>
<dbReference type="SUPFAM" id="SSF53756">
    <property type="entry name" value="UDP-Glycosyltransferase/glycogen phosphorylase"/>
    <property type="match status" value="1"/>
</dbReference>
<keyword evidence="1" id="KW-0802">TPR repeat</keyword>
<dbReference type="Gene3D" id="3.40.50.2000">
    <property type="entry name" value="Glycogen Phosphorylase B"/>
    <property type="match status" value="2"/>
</dbReference>
<dbReference type="RefSeq" id="WP_064462348.1">
    <property type="nucleotide sequence ID" value="NC_022795.1"/>
</dbReference>
<dbReference type="Gene3D" id="3.40.50.150">
    <property type="entry name" value="Vaccinia Virus protein VP39"/>
    <property type="match status" value="1"/>
</dbReference>
<dbReference type="PROSITE" id="PS50293">
    <property type="entry name" value="TPR_REGION"/>
    <property type="match status" value="1"/>
</dbReference>
<dbReference type="AlphaFoldDB" id="A0A0X1KSW6"/>
<dbReference type="Pfam" id="PF13414">
    <property type="entry name" value="TPR_11"/>
    <property type="match status" value="1"/>
</dbReference>
<feature type="repeat" description="TPR" evidence="1">
    <location>
        <begin position="31"/>
        <end position="64"/>
    </location>
</feature>
<dbReference type="InterPro" id="IPR036086">
    <property type="entry name" value="ParB/Sulfiredoxin_sf"/>
</dbReference>
<dbReference type="Pfam" id="PF00534">
    <property type="entry name" value="Glycos_transf_1"/>
    <property type="match status" value="1"/>
</dbReference>
<dbReference type="PANTHER" id="PTHR12526">
    <property type="entry name" value="GLYCOSYLTRANSFERASE"/>
    <property type="match status" value="1"/>
</dbReference>
<dbReference type="InterPro" id="IPR011990">
    <property type="entry name" value="TPR-like_helical_dom_sf"/>
</dbReference>
<dbReference type="KEGG" id="phy:AJ81_09525"/>
<evidence type="ECO:0000259" key="2">
    <source>
        <dbReference type="Pfam" id="PF00534"/>
    </source>
</evidence>
<dbReference type="SUPFAM" id="SSF48452">
    <property type="entry name" value="TPR-like"/>
    <property type="match status" value="1"/>
</dbReference>
<proteinExistence type="predicted"/>
<sequence>MEELFREIERCVSLKDFSKAKELAQKIEPESMRHNMLGVLFYQENELDKALEHFQKALKLDPTNDDVLFNLSKVLFEKKNFFESWRYLTRIKDKTWEVYDLLGDTQLAQNNVPMALHYYSKAAQLSDLPQMKEKFEQAKIKFKRPEKIAIFCLPGLDNFIKDIAQVLSNVFEVKLIVTTDGNQIVQAYKWADIVWLEWANELAVEITNKLEKMGKRILCRLHGYESLRPDFLRSIKWEKIDEVIFVAQNVLETAIQNCDHLKRKERTLIHNGLDLNKYTFKQRSKGPNLAFAGHFNYKKNPVLAVQILKKLVSLDERYNLQWAGTIQDERMYRYIGYILERMGIREKFHFVGWKDDINSFLENKNFFLSTSIHEGYGVAIMEAMAKGIKPVIHNFYVAEEFYPKDWIFNTVDEAVEMITSNDYDSERYRRFIEDVCSLEKQISEIFRVLLQRVSVSSNTVSEINCEIRKSYRIFNPLEYGIKVNISNYEDELEMKLNQAKAFINQVPTDLLINNVVPLIIDFLEEFIGKGIPYQKTVYYAFLKDLHEKGYYKQPPEPIISKFLEVFESIKRTGKILKPIVAFHNDGNLMVFDPLKRQQVRIPDSVSLLVASGHHRVAIAKFLGMRTVPTYVVSNQFVGDEGALGILITYWQPYLQEALPVYVKYIQEAYVGAFDGSYQSTIDQAKKEIVEKFVLRVKPKTLIDIGCNRGELSYRFLMYGVDVLGVDISPREKLNLPPDYKFIQLDVVKQDLPQIADVILFLSVYHHILYNHGKDKADEVFHRLFKQCRFLVFDSGHPEESGLYRQGWIKEMQKHFKTEKELFDHFGLNYFVLGKWRTTQGDERTIVVFENKDFS</sequence>
<dbReference type="GO" id="GO:0016757">
    <property type="term" value="F:glycosyltransferase activity"/>
    <property type="evidence" value="ECO:0007669"/>
    <property type="project" value="InterPro"/>
</dbReference>
<keyword evidence="3" id="KW-0808">Transferase</keyword>
<dbReference type="Gene3D" id="3.90.1530.10">
    <property type="entry name" value="Conserved hypothetical protein from pyrococcus furiosus pfu- 392566-001, ParB domain"/>
    <property type="match status" value="1"/>
</dbReference>
<evidence type="ECO:0000256" key="1">
    <source>
        <dbReference type="PROSITE-ProRule" id="PRU00339"/>
    </source>
</evidence>
<gene>
    <name evidence="3" type="ORF">AJ81_09525</name>
</gene>
<keyword evidence="4" id="KW-1185">Reference proteome</keyword>
<dbReference type="InterPro" id="IPR019734">
    <property type="entry name" value="TPR_rpt"/>
</dbReference>
<protein>
    <submittedName>
        <fullName evidence="3">Glycosyl transferase family 1</fullName>
    </submittedName>
</protein>
<dbReference type="EMBL" id="CP007141">
    <property type="protein sequence ID" value="AJC74374.1"/>
    <property type="molecule type" value="Genomic_DNA"/>
</dbReference>
<reference evidence="3 4" key="1">
    <citation type="submission" date="2014-01" db="EMBL/GenBank/DDBJ databases">
        <title>Genome sequencing of Thermotog hypogea.</title>
        <authorList>
            <person name="Zhang X."/>
            <person name="Alvare G."/>
            <person name="Fristensky B."/>
            <person name="Chen L."/>
            <person name="Suen T."/>
            <person name="Chen Q."/>
            <person name="Ma K."/>
        </authorList>
    </citation>
    <scope>NUCLEOTIDE SEQUENCE [LARGE SCALE GENOMIC DNA]</scope>
    <source>
        <strain evidence="3 4">DSM 11164</strain>
    </source>
</reference>
<feature type="domain" description="Glycosyl transferase family 1" evidence="2">
    <location>
        <begin position="284"/>
        <end position="400"/>
    </location>
</feature>
<dbReference type="STRING" id="1123384.AJ81_09525"/>
<dbReference type="InterPro" id="IPR001296">
    <property type="entry name" value="Glyco_trans_1"/>
</dbReference>
<dbReference type="InterPro" id="IPR029063">
    <property type="entry name" value="SAM-dependent_MTases_sf"/>
</dbReference>
<dbReference type="SUPFAM" id="SSF53335">
    <property type="entry name" value="S-adenosyl-L-methionine-dependent methyltransferases"/>
    <property type="match status" value="1"/>
</dbReference>
<dbReference type="OrthoDB" id="6713581at2"/>
<organism evidence="3 4">
    <name type="scientific">Pseudothermotoga hypogea DSM 11164 = NBRC 106472</name>
    <dbReference type="NCBI Taxonomy" id="1123384"/>
    <lineage>
        <taxon>Bacteria</taxon>
        <taxon>Thermotogati</taxon>
        <taxon>Thermotogota</taxon>
        <taxon>Thermotogae</taxon>
        <taxon>Thermotogales</taxon>
        <taxon>Thermotogaceae</taxon>
        <taxon>Pseudothermotoga</taxon>
    </lineage>
</organism>
<dbReference type="PaxDb" id="1123384-AJ81_09525"/>
<dbReference type="PATRIC" id="fig|1123384.7.peg.1917"/>